<comment type="catalytic activity">
    <reaction evidence="9">
        <text>S-methyl-5'-thioadenosine + phosphate = 5-(methylsulfanyl)-alpha-D-ribose 1-phosphate + adenine</text>
        <dbReference type="Rhea" id="RHEA:11852"/>
        <dbReference type="ChEBI" id="CHEBI:16708"/>
        <dbReference type="ChEBI" id="CHEBI:17509"/>
        <dbReference type="ChEBI" id="CHEBI:43474"/>
        <dbReference type="ChEBI" id="CHEBI:58533"/>
        <dbReference type="EC" id="2.4.2.28"/>
    </reaction>
    <physiologicalReaction direction="left-to-right" evidence="9">
        <dbReference type="Rhea" id="RHEA:11853"/>
    </physiologicalReaction>
</comment>
<comment type="catalytic activity">
    <reaction evidence="1">
        <text>inosine + phosphate = alpha-D-ribose 1-phosphate + hypoxanthine</text>
        <dbReference type="Rhea" id="RHEA:27646"/>
        <dbReference type="ChEBI" id="CHEBI:17368"/>
        <dbReference type="ChEBI" id="CHEBI:17596"/>
        <dbReference type="ChEBI" id="CHEBI:43474"/>
        <dbReference type="ChEBI" id="CHEBI:57720"/>
        <dbReference type="EC" id="2.4.2.1"/>
    </reaction>
    <physiologicalReaction direction="left-to-right" evidence="1">
        <dbReference type="Rhea" id="RHEA:27647"/>
    </physiologicalReaction>
</comment>
<evidence type="ECO:0000256" key="4">
    <source>
        <dbReference type="ARBA" id="ARBA00022723"/>
    </source>
</evidence>
<evidence type="ECO:0000313" key="11">
    <source>
        <dbReference type="EMBL" id="QUN07660.1"/>
    </source>
</evidence>
<evidence type="ECO:0000256" key="8">
    <source>
        <dbReference type="ARBA" id="ARBA00048968"/>
    </source>
</evidence>
<dbReference type="Proteomes" id="UP000679575">
    <property type="component" value="Chromosome"/>
</dbReference>
<reference evidence="11 12" key="1">
    <citation type="submission" date="2021-04" db="EMBL/GenBank/DDBJ databases">
        <title>Novel species identification of genus Shewanella.</title>
        <authorList>
            <person name="Liu G."/>
        </authorList>
    </citation>
    <scope>NUCLEOTIDE SEQUENCE [LARGE SCALE GENOMIC DNA]</scope>
    <source>
        <strain evidence="11 12">FJAT-54481</strain>
    </source>
</reference>
<comment type="similarity">
    <text evidence="2 10">Belongs to the purine nucleoside phosphorylase YfiH/LACC1 family.</text>
</comment>
<gene>
    <name evidence="11" type="primary">pgeF</name>
    <name evidence="11" type="ORF">KDN34_13105</name>
</gene>
<evidence type="ECO:0000256" key="9">
    <source>
        <dbReference type="ARBA" id="ARBA00049893"/>
    </source>
</evidence>
<dbReference type="PANTHER" id="PTHR30616:SF2">
    <property type="entry name" value="PURINE NUCLEOSIDE PHOSPHORYLASE LACC1"/>
    <property type="match status" value="1"/>
</dbReference>
<dbReference type="NCBIfam" id="TIGR00726">
    <property type="entry name" value="peptidoglycan editing factor PgeF"/>
    <property type="match status" value="1"/>
</dbReference>
<keyword evidence="6" id="KW-0862">Zinc</keyword>
<sequence length="238" mass="25613">MLHHHWPVPGNVRIAMTDRNGGVSLPPFDSLNLGTHVGDDVNAVMQNRALLRQQLQLPAEPAWLEQVHGTDVIHLGRDENRTADGSYADRQGQVAVVMTADCLPVLLCDSAGTQVAALHAGWRGLNAGVLEAGIAHFRPGSELFAYLGPAIGPSAFEVGAEVRGAFLDSTPGAAKCFTVSGDKYLANLEALAGLRLKAAGVMQIYAASACTYTRDKEFFSYRRDRDTGRMASLIWLEN</sequence>
<dbReference type="InterPro" id="IPR038371">
    <property type="entry name" value="Cu_polyphenol_OxRdtase_sf"/>
</dbReference>
<keyword evidence="3" id="KW-0808">Transferase</keyword>
<proteinExistence type="inferred from homology"/>
<evidence type="ECO:0000256" key="7">
    <source>
        <dbReference type="ARBA" id="ARBA00047989"/>
    </source>
</evidence>
<dbReference type="PANTHER" id="PTHR30616">
    <property type="entry name" value="UNCHARACTERIZED PROTEIN YFIH"/>
    <property type="match status" value="1"/>
</dbReference>
<keyword evidence="4" id="KW-0479">Metal-binding</keyword>
<comment type="catalytic activity">
    <reaction evidence="7">
        <text>adenosine + H2O + H(+) = inosine + NH4(+)</text>
        <dbReference type="Rhea" id="RHEA:24408"/>
        <dbReference type="ChEBI" id="CHEBI:15377"/>
        <dbReference type="ChEBI" id="CHEBI:15378"/>
        <dbReference type="ChEBI" id="CHEBI:16335"/>
        <dbReference type="ChEBI" id="CHEBI:17596"/>
        <dbReference type="ChEBI" id="CHEBI:28938"/>
        <dbReference type="EC" id="3.5.4.4"/>
    </reaction>
    <physiologicalReaction direction="left-to-right" evidence="7">
        <dbReference type="Rhea" id="RHEA:24409"/>
    </physiologicalReaction>
</comment>
<protein>
    <recommendedName>
        <fullName evidence="10">Purine nucleoside phosphorylase</fullName>
    </recommendedName>
</protein>
<comment type="catalytic activity">
    <reaction evidence="8">
        <text>adenosine + phosphate = alpha-D-ribose 1-phosphate + adenine</text>
        <dbReference type="Rhea" id="RHEA:27642"/>
        <dbReference type="ChEBI" id="CHEBI:16335"/>
        <dbReference type="ChEBI" id="CHEBI:16708"/>
        <dbReference type="ChEBI" id="CHEBI:43474"/>
        <dbReference type="ChEBI" id="CHEBI:57720"/>
        <dbReference type="EC" id="2.4.2.1"/>
    </reaction>
    <physiologicalReaction direction="left-to-right" evidence="8">
        <dbReference type="Rhea" id="RHEA:27643"/>
    </physiologicalReaction>
</comment>
<evidence type="ECO:0000256" key="6">
    <source>
        <dbReference type="ARBA" id="ARBA00022833"/>
    </source>
</evidence>
<dbReference type="Gene3D" id="3.60.140.10">
    <property type="entry name" value="CNF1/YfiH-like putative cysteine hydrolases"/>
    <property type="match status" value="1"/>
</dbReference>
<dbReference type="RefSeq" id="WP_212596657.1">
    <property type="nucleotide sequence ID" value="NZ_CP073587.1"/>
</dbReference>
<keyword evidence="12" id="KW-1185">Reference proteome</keyword>
<dbReference type="EMBL" id="CP073587">
    <property type="protein sequence ID" value="QUN07660.1"/>
    <property type="molecule type" value="Genomic_DNA"/>
</dbReference>
<keyword evidence="5" id="KW-0378">Hydrolase</keyword>
<dbReference type="InterPro" id="IPR003730">
    <property type="entry name" value="Cu_polyphenol_OxRdtase"/>
</dbReference>
<dbReference type="SUPFAM" id="SSF64438">
    <property type="entry name" value="CNF1/YfiH-like putative cysteine hydrolases"/>
    <property type="match status" value="1"/>
</dbReference>
<organism evidence="11 12">
    <name type="scientific">Shewanella yunxiaonensis</name>
    <dbReference type="NCBI Taxonomy" id="2829809"/>
    <lineage>
        <taxon>Bacteria</taxon>
        <taxon>Pseudomonadati</taxon>
        <taxon>Pseudomonadota</taxon>
        <taxon>Gammaproteobacteria</taxon>
        <taxon>Alteromonadales</taxon>
        <taxon>Shewanellaceae</taxon>
        <taxon>Shewanella</taxon>
    </lineage>
</organism>
<accession>A0ABX7YY97</accession>
<evidence type="ECO:0000256" key="5">
    <source>
        <dbReference type="ARBA" id="ARBA00022801"/>
    </source>
</evidence>
<dbReference type="InterPro" id="IPR011324">
    <property type="entry name" value="Cytotoxic_necrot_fac-like_cat"/>
</dbReference>
<evidence type="ECO:0000256" key="2">
    <source>
        <dbReference type="ARBA" id="ARBA00007353"/>
    </source>
</evidence>
<dbReference type="Pfam" id="PF02578">
    <property type="entry name" value="Cu-oxidase_4"/>
    <property type="match status" value="1"/>
</dbReference>
<evidence type="ECO:0000256" key="10">
    <source>
        <dbReference type="RuleBase" id="RU361274"/>
    </source>
</evidence>
<evidence type="ECO:0000256" key="3">
    <source>
        <dbReference type="ARBA" id="ARBA00022679"/>
    </source>
</evidence>
<evidence type="ECO:0000313" key="12">
    <source>
        <dbReference type="Proteomes" id="UP000679575"/>
    </source>
</evidence>
<evidence type="ECO:0000256" key="1">
    <source>
        <dbReference type="ARBA" id="ARBA00000553"/>
    </source>
</evidence>
<dbReference type="CDD" id="cd16833">
    <property type="entry name" value="YfiH"/>
    <property type="match status" value="1"/>
</dbReference>
<name>A0ABX7YY97_9GAMM</name>